<dbReference type="Pfam" id="PF00703">
    <property type="entry name" value="Glyco_hydro_2"/>
    <property type="match status" value="1"/>
</dbReference>
<feature type="domain" description="Glycoside hydrolase family 2 immunoglobulin-like beta-sandwich" evidence="4">
    <location>
        <begin position="163"/>
        <end position="267"/>
    </location>
</feature>
<dbReference type="RefSeq" id="WP_191311323.1">
    <property type="nucleotide sequence ID" value="NZ_BNAW01000013.1"/>
</dbReference>
<dbReference type="InterPro" id="IPR006103">
    <property type="entry name" value="Glyco_hydro_2_cat"/>
</dbReference>
<comment type="caution">
    <text evidence="8">The sequence shown here is derived from an EMBL/GenBank/DDBJ whole genome shotgun (WGS) entry which is preliminary data.</text>
</comment>
<evidence type="ECO:0000313" key="8">
    <source>
        <dbReference type="EMBL" id="GHG14539.1"/>
    </source>
</evidence>
<feature type="domain" description="Glycoside hydrolase family 2" evidence="7">
    <location>
        <begin position="713"/>
        <end position="813"/>
    </location>
</feature>
<dbReference type="InterPro" id="IPR036156">
    <property type="entry name" value="Beta-gal/glucu_dom_sf"/>
</dbReference>
<dbReference type="SUPFAM" id="SSF51445">
    <property type="entry name" value="(Trans)glycosidases"/>
    <property type="match status" value="1"/>
</dbReference>
<evidence type="ECO:0000256" key="3">
    <source>
        <dbReference type="ARBA" id="ARBA00023295"/>
    </source>
</evidence>
<dbReference type="InterPro" id="IPR032311">
    <property type="entry name" value="DUF4982"/>
</dbReference>
<feature type="domain" description="DUF4982" evidence="6">
    <location>
        <begin position="641"/>
        <end position="698"/>
    </location>
</feature>
<dbReference type="PANTHER" id="PTHR42732">
    <property type="entry name" value="BETA-GALACTOSIDASE"/>
    <property type="match status" value="1"/>
</dbReference>
<dbReference type="InterPro" id="IPR051913">
    <property type="entry name" value="GH2_Domain-Containing"/>
</dbReference>
<evidence type="ECO:0000259" key="5">
    <source>
        <dbReference type="Pfam" id="PF02836"/>
    </source>
</evidence>
<dbReference type="InterPro" id="IPR040605">
    <property type="entry name" value="Glyco_hydro2_dom5"/>
</dbReference>
<evidence type="ECO:0000313" key="9">
    <source>
        <dbReference type="Proteomes" id="UP000649955"/>
    </source>
</evidence>
<keyword evidence="3" id="KW-0326">Glycosidase</keyword>
<dbReference type="PRINTS" id="PR00132">
    <property type="entry name" value="GLHYDRLASE2"/>
</dbReference>
<proteinExistence type="inferred from homology"/>
<dbReference type="InterPro" id="IPR006102">
    <property type="entry name" value="Ig-like_GH2"/>
</dbReference>
<dbReference type="InterPro" id="IPR006101">
    <property type="entry name" value="Glyco_hydro_2"/>
</dbReference>
<evidence type="ECO:0000259" key="6">
    <source>
        <dbReference type="Pfam" id="PF16355"/>
    </source>
</evidence>
<gene>
    <name evidence="8" type="ORF">GCM10017567_35600</name>
</gene>
<dbReference type="InterPro" id="IPR008964">
    <property type="entry name" value="Invasin/intimin_cell_adhesion"/>
</dbReference>
<evidence type="ECO:0000259" key="7">
    <source>
        <dbReference type="Pfam" id="PF18565"/>
    </source>
</evidence>
<dbReference type="InterPro" id="IPR008979">
    <property type="entry name" value="Galactose-bd-like_sf"/>
</dbReference>
<dbReference type="Pfam" id="PF02836">
    <property type="entry name" value="Glyco_hydro_2_C"/>
    <property type="match status" value="1"/>
</dbReference>
<feature type="domain" description="Glycoside hydrolase family 2 catalytic" evidence="5">
    <location>
        <begin position="277"/>
        <end position="431"/>
    </location>
</feature>
<dbReference type="SUPFAM" id="SSF49785">
    <property type="entry name" value="Galactose-binding domain-like"/>
    <property type="match status" value="1"/>
</dbReference>
<evidence type="ECO:0000256" key="2">
    <source>
        <dbReference type="ARBA" id="ARBA00022801"/>
    </source>
</evidence>
<dbReference type="Proteomes" id="UP000649955">
    <property type="component" value="Unassembled WGS sequence"/>
</dbReference>
<dbReference type="Gene3D" id="3.20.20.80">
    <property type="entry name" value="Glycosidases"/>
    <property type="match status" value="1"/>
</dbReference>
<dbReference type="EMBL" id="BNAW01000013">
    <property type="protein sequence ID" value="GHG14539.1"/>
    <property type="molecule type" value="Genomic_DNA"/>
</dbReference>
<dbReference type="SUPFAM" id="SSF49303">
    <property type="entry name" value="beta-Galactosidase/glucuronidase domain"/>
    <property type="match status" value="1"/>
</dbReference>
<name>A0ABQ3KFS3_9PSEU</name>
<dbReference type="Gene3D" id="2.60.40.10">
    <property type="entry name" value="Immunoglobulins"/>
    <property type="match status" value="3"/>
</dbReference>
<reference evidence="9" key="1">
    <citation type="journal article" date="2019" name="Int. J. Syst. Evol. Microbiol.">
        <title>The Global Catalogue of Microorganisms (GCM) 10K type strain sequencing project: providing services to taxonomists for standard genome sequencing and annotation.</title>
        <authorList>
            <consortium name="The Broad Institute Genomics Platform"/>
            <consortium name="The Broad Institute Genome Sequencing Center for Infectious Disease"/>
            <person name="Wu L."/>
            <person name="Ma J."/>
        </authorList>
    </citation>
    <scope>NUCLEOTIDE SEQUENCE [LARGE SCALE GENOMIC DNA]</scope>
    <source>
        <strain evidence="9">CGMCC 4.7680</strain>
    </source>
</reference>
<dbReference type="InterPro" id="IPR017853">
    <property type="entry name" value="GH"/>
</dbReference>
<evidence type="ECO:0000259" key="4">
    <source>
        <dbReference type="Pfam" id="PF00703"/>
    </source>
</evidence>
<dbReference type="InterPro" id="IPR013783">
    <property type="entry name" value="Ig-like_fold"/>
</dbReference>
<evidence type="ECO:0000256" key="1">
    <source>
        <dbReference type="ARBA" id="ARBA00007401"/>
    </source>
</evidence>
<organism evidence="8 9">
    <name type="scientific">Amycolatopsis bullii</name>
    <dbReference type="NCBI Taxonomy" id="941987"/>
    <lineage>
        <taxon>Bacteria</taxon>
        <taxon>Bacillati</taxon>
        <taxon>Actinomycetota</taxon>
        <taxon>Actinomycetes</taxon>
        <taxon>Pseudonocardiales</taxon>
        <taxon>Pseudonocardiaceae</taxon>
        <taxon>Amycolatopsis</taxon>
    </lineage>
</organism>
<keyword evidence="9" id="KW-1185">Reference proteome</keyword>
<accession>A0ABQ3KFS3</accession>
<dbReference type="PANTHER" id="PTHR42732:SF1">
    <property type="entry name" value="BETA-MANNOSIDASE"/>
    <property type="match status" value="1"/>
</dbReference>
<keyword evidence="2" id="KW-0378">Hydrolase</keyword>
<dbReference type="SUPFAM" id="SSF49373">
    <property type="entry name" value="Invasin/intimin cell-adhesion fragments"/>
    <property type="match status" value="1"/>
</dbReference>
<sequence length="830" mass="90618">MTREVLTHGWSVRRRATAFQELGNAGADDWAEVLVPHDAVVGLERDPDLARGETTAYFPGGAFEYRRTLPAPETMAGQVVELEFDGVYRDAMVYVNGALAGQHAYGYSRFTVRIDPFLRFGTDNEIRVACRTHQDSRWYAGAGLHRDVTLVVKDPVRVARDGIRITTCDVDTDRAVVEVAVTVENDSLSTTTVALEAVVEDPQGHEAARGTAPVTVLPGTTATARHRLVVDSPALWDVDSPALHTAHLRLRHGDRLLDEESTTFGIRTLQLDARHGLRINGRTVKLRGTCLHADNGPLGAVSLPRAEERRIAMLKKAGFNAIRSSHHPASAALLDACDRIGMLVMDETFDMWTTGKSDFDYAFEFPQWWERDVEALVARAFNHPSVIMYSIGNEIPETGDRFGAVWSRRLAEKVRSLDSTRFVTNGINGFVATLDTVLPMLRAQRGAAAEQTPAEGGVNTMMDAWGALLARIQSSPQTTAATEESFAVLDVAGMNYAEARYELDRELFPDRVIVGTETYPTVIAANWTLVTRNDHVIGDFTWTGWDYLGETGIGRVHYAGAEAGRSGFSGGYPELTAFTGDFDITGHRRPASYYREIVYGLRQEPYIAVLRPEFHGREVAVATQWAWSDAISSWTWEGFEGRPVAVEVYADADEVELLLDGVVLGRAKVGTKREYRADFEVTYQPGVLIAVAYAGGVKTGRTSLTTAGDALVLVADADRTELVADGRDLAYLTLRLTDGRGNVHPGRDRRVEVTVDGPAVLAGIASGNPSTDEPLTGTGCTTFDGRALAVVRPTGLGDITVTAQADGCARATVRLRAIDFETPTTRSCPR</sequence>
<comment type="similarity">
    <text evidence="1">Belongs to the glycosyl hydrolase 2 family.</text>
</comment>
<dbReference type="Pfam" id="PF18565">
    <property type="entry name" value="Glyco_hydro2_C5"/>
    <property type="match status" value="1"/>
</dbReference>
<dbReference type="Pfam" id="PF16355">
    <property type="entry name" value="DUF4982"/>
    <property type="match status" value="1"/>
</dbReference>
<dbReference type="Gene3D" id="2.60.120.260">
    <property type="entry name" value="Galactose-binding domain-like"/>
    <property type="match status" value="1"/>
</dbReference>
<protein>
    <submittedName>
        <fullName evidence="8">Beta-galactosidase</fullName>
    </submittedName>
</protein>